<dbReference type="EMBL" id="RSFA01000262">
    <property type="protein sequence ID" value="RSD25948.1"/>
    <property type="molecule type" value="Genomic_DNA"/>
</dbReference>
<dbReference type="InterPro" id="IPR007803">
    <property type="entry name" value="Asp/Arg/Pro-Hydrxlase"/>
</dbReference>
<dbReference type="SUPFAM" id="SSF51197">
    <property type="entry name" value="Clavaminate synthase-like"/>
    <property type="match status" value="1"/>
</dbReference>
<dbReference type="Gene3D" id="2.60.120.330">
    <property type="entry name" value="B-lactam Antibiotic, Isopenicillin N Synthase, Chain"/>
    <property type="match status" value="1"/>
</dbReference>
<name>A0A3R9EZX3_9VIBR</name>
<proteinExistence type="predicted"/>
<dbReference type="AlphaFoldDB" id="A0A3R9EZX3"/>
<accession>A0A3R9EZX3</accession>
<gene>
    <name evidence="2" type="ORF">EJA03_20215</name>
</gene>
<evidence type="ECO:0000313" key="2">
    <source>
        <dbReference type="EMBL" id="RSD25948.1"/>
    </source>
</evidence>
<reference evidence="2 3" key="1">
    <citation type="submission" date="2018-12" db="EMBL/GenBank/DDBJ databases">
        <title>Genomic taxonomy of the Vibrionaceae family.</title>
        <authorList>
            <person name="Gomez-Gil B."/>
            <person name="Enciso-Ibarra K."/>
        </authorList>
    </citation>
    <scope>NUCLEOTIDE SEQUENCE [LARGE SCALE GENOMIC DNA]</scope>
    <source>
        <strain evidence="2 3">CAIM 594</strain>
    </source>
</reference>
<dbReference type="RefSeq" id="WP_185759879.1">
    <property type="nucleotide sequence ID" value="NZ_RSFA01000262.1"/>
</dbReference>
<sequence length="126" mass="14613">DNGDYRNTQYKDNPNSAKLTELGEKTDYINSVIRKYFDVDNLKMVRTRNLVNGQVVPHKDFIELDDNKGKYIRILIPLETSLTSYHSDEHYGVFRMRKGDIWQLDASVVHAAYNFGNGNRVILCLD</sequence>
<dbReference type="Pfam" id="PF05118">
    <property type="entry name" value="Asp_Arg_Hydrox"/>
    <property type="match status" value="1"/>
</dbReference>
<feature type="domain" description="Aspartyl/asparaginy/proline hydroxylase" evidence="1">
    <location>
        <begin position="42"/>
        <end position="126"/>
    </location>
</feature>
<dbReference type="Proteomes" id="UP000269041">
    <property type="component" value="Unassembled WGS sequence"/>
</dbReference>
<comment type="caution">
    <text evidence="2">The sequence shown here is derived from an EMBL/GenBank/DDBJ whole genome shotgun (WGS) entry which is preliminary data.</text>
</comment>
<feature type="non-terminal residue" evidence="2">
    <location>
        <position position="126"/>
    </location>
</feature>
<protein>
    <submittedName>
        <fullName evidence="2">Proline hydroxylase</fullName>
    </submittedName>
</protein>
<evidence type="ECO:0000259" key="1">
    <source>
        <dbReference type="Pfam" id="PF05118"/>
    </source>
</evidence>
<feature type="non-terminal residue" evidence="2">
    <location>
        <position position="1"/>
    </location>
</feature>
<evidence type="ECO:0000313" key="3">
    <source>
        <dbReference type="Proteomes" id="UP000269041"/>
    </source>
</evidence>
<keyword evidence="3" id="KW-1185">Reference proteome</keyword>
<dbReference type="InterPro" id="IPR027443">
    <property type="entry name" value="IPNS-like_sf"/>
</dbReference>
<organism evidence="2 3">
    <name type="scientific">Vibrio pectenicida</name>
    <dbReference type="NCBI Taxonomy" id="62763"/>
    <lineage>
        <taxon>Bacteria</taxon>
        <taxon>Pseudomonadati</taxon>
        <taxon>Pseudomonadota</taxon>
        <taxon>Gammaproteobacteria</taxon>
        <taxon>Vibrionales</taxon>
        <taxon>Vibrionaceae</taxon>
        <taxon>Vibrio</taxon>
    </lineage>
</organism>